<dbReference type="GO" id="GO:0005737">
    <property type="term" value="C:cytoplasm"/>
    <property type="evidence" value="ECO:0007669"/>
    <property type="project" value="TreeGrafter"/>
</dbReference>
<dbReference type="AlphaFoldDB" id="A0A9X2XZG5"/>
<dbReference type="Gene3D" id="3.40.50.1240">
    <property type="entry name" value="Phosphoglycerate mutase-like"/>
    <property type="match status" value="1"/>
</dbReference>
<dbReference type="Pfam" id="PF00300">
    <property type="entry name" value="His_Phos_1"/>
    <property type="match status" value="1"/>
</dbReference>
<dbReference type="GO" id="GO:0016791">
    <property type="term" value="F:phosphatase activity"/>
    <property type="evidence" value="ECO:0007669"/>
    <property type="project" value="TreeGrafter"/>
</dbReference>
<reference evidence="1" key="1">
    <citation type="submission" date="2022-09" db="EMBL/GenBank/DDBJ databases">
        <authorList>
            <person name="Yuan C."/>
            <person name="Ke Z."/>
        </authorList>
    </citation>
    <scope>NUCLEOTIDE SEQUENCE</scope>
    <source>
        <strain evidence="1">LB-8</strain>
    </source>
</reference>
<dbReference type="CDD" id="cd07067">
    <property type="entry name" value="HP_PGM_like"/>
    <property type="match status" value="1"/>
</dbReference>
<accession>A0A9X2XZG5</accession>
<reference evidence="1" key="2">
    <citation type="submission" date="2023-04" db="EMBL/GenBank/DDBJ databases">
        <title>Paracnuella aquatica gen. nov., sp. nov., a member of the family Chitinophagaceae isolated from a hot spring.</title>
        <authorList>
            <person name="Wang C."/>
        </authorList>
    </citation>
    <scope>NUCLEOTIDE SEQUENCE</scope>
    <source>
        <strain evidence="1">LB-8</strain>
    </source>
</reference>
<sequence length="193" mass="22679">MEIYLIRHTKPNITRDTCYGQADLDVVESFHDEAKCIREYLPECIEKVYSSPLKRCRQLAEHLFPEHHIHFDDRLKEINCGEWELKLWNDIDQDILKQWMEDFANVVIPGGESYTHLYERAKAFFQSLHPQFKRIAIVSHGGVIRSILSFIENVALVDSFKMFSLFYGCVVKVEVKAQQYAHTILYNRQPVEG</sequence>
<dbReference type="RefSeq" id="WP_279299165.1">
    <property type="nucleotide sequence ID" value="NZ_JAOTIF010000023.1"/>
</dbReference>
<organism evidence="1 2">
    <name type="scientific">Paraflavisolibacter caeni</name>
    <dbReference type="NCBI Taxonomy" id="2982496"/>
    <lineage>
        <taxon>Bacteria</taxon>
        <taxon>Pseudomonadati</taxon>
        <taxon>Bacteroidota</taxon>
        <taxon>Chitinophagia</taxon>
        <taxon>Chitinophagales</taxon>
        <taxon>Chitinophagaceae</taxon>
        <taxon>Paraflavisolibacter</taxon>
    </lineage>
</organism>
<dbReference type="PANTHER" id="PTHR48100">
    <property type="entry name" value="BROAD-SPECIFICITY PHOSPHATASE YOR283W-RELATED"/>
    <property type="match status" value="1"/>
</dbReference>
<proteinExistence type="predicted"/>
<dbReference type="SUPFAM" id="SSF53254">
    <property type="entry name" value="Phosphoglycerate mutase-like"/>
    <property type="match status" value="1"/>
</dbReference>
<keyword evidence="2" id="KW-1185">Reference proteome</keyword>
<dbReference type="InterPro" id="IPR050275">
    <property type="entry name" value="PGM_Phosphatase"/>
</dbReference>
<gene>
    <name evidence="1" type="ORF">OCK74_21580</name>
</gene>
<dbReference type="InterPro" id="IPR013078">
    <property type="entry name" value="His_Pase_superF_clade-1"/>
</dbReference>
<dbReference type="SMART" id="SM00855">
    <property type="entry name" value="PGAM"/>
    <property type="match status" value="1"/>
</dbReference>
<comment type="caution">
    <text evidence="1">The sequence shown here is derived from an EMBL/GenBank/DDBJ whole genome shotgun (WGS) entry which is preliminary data.</text>
</comment>
<name>A0A9X2XZG5_9BACT</name>
<evidence type="ECO:0000313" key="2">
    <source>
        <dbReference type="Proteomes" id="UP001155483"/>
    </source>
</evidence>
<dbReference type="EMBL" id="JAOTIF010000023">
    <property type="protein sequence ID" value="MCU7551727.1"/>
    <property type="molecule type" value="Genomic_DNA"/>
</dbReference>
<dbReference type="Proteomes" id="UP001155483">
    <property type="component" value="Unassembled WGS sequence"/>
</dbReference>
<dbReference type="InterPro" id="IPR029033">
    <property type="entry name" value="His_PPase_superfam"/>
</dbReference>
<dbReference type="PANTHER" id="PTHR48100:SF59">
    <property type="entry name" value="ADENOSYLCOBALAMIN_ALPHA-RIBAZOLE PHOSPHATASE"/>
    <property type="match status" value="1"/>
</dbReference>
<protein>
    <submittedName>
        <fullName evidence="1">Alpha-ribazole phosphatase family protein</fullName>
    </submittedName>
</protein>
<evidence type="ECO:0000313" key="1">
    <source>
        <dbReference type="EMBL" id="MCU7551727.1"/>
    </source>
</evidence>